<comment type="similarity">
    <text evidence="1">Belongs to the peptidase C40 family.</text>
</comment>
<proteinExistence type="inferred from homology"/>
<feature type="chain" id="PRO_5037034188" evidence="6">
    <location>
        <begin position="40"/>
        <end position="349"/>
    </location>
</feature>
<evidence type="ECO:0000313" key="9">
    <source>
        <dbReference type="Proteomes" id="UP000639606"/>
    </source>
</evidence>
<feature type="coiled-coil region" evidence="5">
    <location>
        <begin position="44"/>
        <end position="99"/>
    </location>
</feature>
<evidence type="ECO:0000256" key="4">
    <source>
        <dbReference type="ARBA" id="ARBA00022807"/>
    </source>
</evidence>
<evidence type="ECO:0000259" key="7">
    <source>
        <dbReference type="PROSITE" id="PS51935"/>
    </source>
</evidence>
<dbReference type="InterPro" id="IPR000064">
    <property type="entry name" value="NLP_P60_dom"/>
</dbReference>
<dbReference type="GO" id="GO:0006508">
    <property type="term" value="P:proteolysis"/>
    <property type="evidence" value="ECO:0007669"/>
    <property type="project" value="UniProtKB-KW"/>
</dbReference>
<reference evidence="8" key="2">
    <citation type="submission" date="2020-09" db="EMBL/GenBank/DDBJ databases">
        <authorList>
            <person name="Sun Q."/>
            <person name="Ohkuma M."/>
        </authorList>
    </citation>
    <scope>NUCLEOTIDE SEQUENCE</scope>
    <source>
        <strain evidence="8">JCM 3313</strain>
    </source>
</reference>
<feature type="coiled-coil region" evidence="5">
    <location>
        <begin position="163"/>
        <end position="215"/>
    </location>
</feature>
<dbReference type="Gene3D" id="3.90.1720.10">
    <property type="entry name" value="endopeptidase domain like (from Nostoc punctiforme)"/>
    <property type="match status" value="1"/>
</dbReference>
<dbReference type="InterPro" id="IPR038765">
    <property type="entry name" value="Papain-like_cys_pep_sf"/>
</dbReference>
<evidence type="ECO:0000256" key="3">
    <source>
        <dbReference type="ARBA" id="ARBA00022801"/>
    </source>
</evidence>
<keyword evidence="5" id="KW-0175">Coiled coil</keyword>
<organism evidence="8 9">
    <name type="scientific">Saccharothrix coeruleofusca</name>
    <dbReference type="NCBI Taxonomy" id="33919"/>
    <lineage>
        <taxon>Bacteria</taxon>
        <taxon>Bacillati</taxon>
        <taxon>Actinomycetota</taxon>
        <taxon>Actinomycetes</taxon>
        <taxon>Pseudonocardiales</taxon>
        <taxon>Pseudonocardiaceae</taxon>
        <taxon>Saccharothrix</taxon>
    </lineage>
</organism>
<keyword evidence="4" id="KW-0788">Thiol protease</keyword>
<name>A0A918AH38_9PSEU</name>
<dbReference type="PANTHER" id="PTHR47359:SF3">
    <property type="entry name" value="NLP_P60 DOMAIN-CONTAINING PROTEIN-RELATED"/>
    <property type="match status" value="1"/>
</dbReference>
<comment type="caution">
    <text evidence="8">The sequence shown here is derived from an EMBL/GenBank/DDBJ whole genome shotgun (WGS) entry which is preliminary data.</text>
</comment>
<dbReference type="AlphaFoldDB" id="A0A918AH38"/>
<dbReference type="InterPro" id="IPR051794">
    <property type="entry name" value="PG_Endopeptidase_C40"/>
</dbReference>
<dbReference type="PANTHER" id="PTHR47359">
    <property type="entry name" value="PEPTIDOGLYCAN DL-ENDOPEPTIDASE CWLO"/>
    <property type="match status" value="1"/>
</dbReference>
<dbReference type="SUPFAM" id="SSF54001">
    <property type="entry name" value="Cysteine proteinases"/>
    <property type="match status" value="1"/>
</dbReference>
<gene>
    <name evidence="8" type="ORF">GCM10010185_10650</name>
</gene>
<keyword evidence="9" id="KW-1185">Reference proteome</keyword>
<keyword evidence="2" id="KW-0645">Protease</keyword>
<evidence type="ECO:0000313" key="8">
    <source>
        <dbReference type="EMBL" id="GGP41369.1"/>
    </source>
</evidence>
<dbReference type="Proteomes" id="UP000639606">
    <property type="component" value="Unassembled WGS sequence"/>
</dbReference>
<keyword evidence="3 8" id="KW-0378">Hydrolase</keyword>
<evidence type="ECO:0000256" key="2">
    <source>
        <dbReference type="ARBA" id="ARBA00022670"/>
    </source>
</evidence>
<keyword evidence="6" id="KW-0732">Signal</keyword>
<evidence type="ECO:0000256" key="1">
    <source>
        <dbReference type="ARBA" id="ARBA00007074"/>
    </source>
</evidence>
<reference evidence="8" key="1">
    <citation type="journal article" date="2014" name="Int. J. Syst. Evol. Microbiol.">
        <title>Complete genome sequence of Corynebacterium casei LMG S-19264T (=DSM 44701T), isolated from a smear-ripened cheese.</title>
        <authorList>
            <consortium name="US DOE Joint Genome Institute (JGI-PGF)"/>
            <person name="Walter F."/>
            <person name="Albersmeier A."/>
            <person name="Kalinowski J."/>
            <person name="Ruckert C."/>
        </authorList>
    </citation>
    <scope>NUCLEOTIDE SEQUENCE</scope>
    <source>
        <strain evidence="8">JCM 3313</strain>
    </source>
</reference>
<feature type="domain" description="NlpC/P60" evidence="7">
    <location>
        <begin position="233"/>
        <end position="349"/>
    </location>
</feature>
<evidence type="ECO:0000256" key="6">
    <source>
        <dbReference type="SAM" id="SignalP"/>
    </source>
</evidence>
<sequence>MEKRATVASQRLKRGVRGALAATAVAAAAVGVAPVPAGAQPNTASDALKKYNELAEQATKLNEELLQAEEKHKANQAELDKATAELAQASQAGDQAKADEEQFRGQVDLLTEASFEGARFNQLSALLVSDSQQDFLDRMSALGILAADNGEALDKLSGAVDAAEAARTKAADAQNKARTATEEAAKIAEDVRKRKGDLEKQMTEVRTQLNRLTASEKSALTNPGDTSQISVPASKAGEALAFALAQRGDMYQYGATGPDLWDCSGLTMKSYAAAGVSIPRTSNGQATAGRAVTRAQVTAGDLIIYNGGNHVGMAVDNARVVHASTDGVPVKIVPLENPGTIYAMRRIAG</sequence>
<protein>
    <submittedName>
        <fullName evidence="8">Hydrolase Nlp/P60</fullName>
    </submittedName>
</protein>
<dbReference type="Pfam" id="PF00877">
    <property type="entry name" value="NLPC_P60"/>
    <property type="match status" value="1"/>
</dbReference>
<dbReference type="PROSITE" id="PS51935">
    <property type="entry name" value="NLPC_P60"/>
    <property type="match status" value="1"/>
</dbReference>
<dbReference type="GO" id="GO:0008234">
    <property type="term" value="F:cysteine-type peptidase activity"/>
    <property type="evidence" value="ECO:0007669"/>
    <property type="project" value="UniProtKB-KW"/>
</dbReference>
<evidence type="ECO:0000256" key="5">
    <source>
        <dbReference type="SAM" id="Coils"/>
    </source>
</evidence>
<dbReference type="EMBL" id="BMRG01000002">
    <property type="protein sequence ID" value="GGP41369.1"/>
    <property type="molecule type" value="Genomic_DNA"/>
</dbReference>
<accession>A0A918AH38</accession>
<feature type="signal peptide" evidence="6">
    <location>
        <begin position="1"/>
        <end position="39"/>
    </location>
</feature>